<organism evidence="2 3">
    <name type="scientific">Chara braunii</name>
    <name type="common">Braun's stonewort</name>
    <dbReference type="NCBI Taxonomy" id="69332"/>
    <lineage>
        <taxon>Eukaryota</taxon>
        <taxon>Viridiplantae</taxon>
        <taxon>Streptophyta</taxon>
        <taxon>Charophyceae</taxon>
        <taxon>Charales</taxon>
        <taxon>Characeae</taxon>
        <taxon>Chara</taxon>
    </lineage>
</organism>
<sequence length="184" mass="19888">MVLVSWMQGACFASDSQQEWSVAFVILLRAVSGLAGDHCVWQIGSVDSTSCLTTAFNVYEECNFRMKSSSLAMAVMMAVAIGMVVLVAYAPTVAGDGGYQCWAGMDHGPSTIKKINCKKNPHAASLDGCQQKCNMNANCGGIVFINGGVQHWRKGKYCCILKSDIEEESFMPEFGSTLCEVLED</sequence>
<evidence type="ECO:0008006" key="4">
    <source>
        <dbReference type="Google" id="ProtNLM"/>
    </source>
</evidence>
<dbReference type="EMBL" id="BFEA01000539">
    <property type="protein sequence ID" value="GBG85905.1"/>
    <property type="molecule type" value="Genomic_DNA"/>
</dbReference>
<keyword evidence="1" id="KW-0472">Membrane</keyword>
<dbReference type="Proteomes" id="UP000265515">
    <property type="component" value="Unassembled WGS sequence"/>
</dbReference>
<evidence type="ECO:0000313" key="2">
    <source>
        <dbReference type="EMBL" id="GBG85905.1"/>
    </source>
</evidence>
<dbReference type="Gramene" id="GBG85905">
    <property type="protein sequence ID" value="GBG85905"/>
    <property type="gene ID" value="CBR_g40718"/>
</dbReference>
<evidence type="ECO:0000256" key="1">
    <source>
        <dbReference type="SAM" id="Phobius"/>
    </source>
</evidence>
<keyword evidence="1" id="KW-0812">Transmembrane</keyword>
<accession>A0A388LUG2</accession>
<feature type="transmembrane region" description="Helical" evidence="1">
    <location>
        <begin position="71"/>
        <end position="90"/>
    </location>
</feature>
<protein>
    <recommendedName>
        <fullName evidence="4">Apple domain-containing protein</fullName>
    </recommendedName>
</protein>
<dbReference type="AlphaFoldDB" id="A0A388LUG2"/>
<gene>
    <name evidence="2" type="ORF">CBR_g40718</name>
</gene>
<evidence type="ECO:0000313" key="3">
    <source>
        <dbReference type="Proteomes" id="UP000265515"/>
    </source>
</evidence>
<reference evidence="2 3" key="1">
    <citation type="journal article" date="2018" name="Cell">
        <title>The Chara Genome: Secondary Complexity and Implications for Plant Terrestrialization.</title>
        <authorList>
            <person name="Nishiyama T."/>
            <person name="Sakayama H."/>
            <person name="Vries J.D."/>
            <person name="Buschmann H."/>
            <person name="Saint-Marcoux D."/>
            <person name="Ullrich K.K."/>
            <person name="Haas F.B."/>
            <person name="Vanderstraeten L."/>
            <person name="Becker D."/>
            <person name="Lang D."/>
            <person name="Vosolsobe S."/>
            <person name="Rombauts S."/>
            <person name="Wilhelmsson P.K.I."/>
            <person name="Janitza P."/>
            <person name="Kern R."/>
            <person name="Heyl A."/>
            <person name="Rumpler F."/>
            <person name="Villalobos L.I.A.C."/>
            <person name="Clay J.M."/>
            <person name="Skokan R."/>
            <person name="Toyoda A."/>
            <person name="Suzuki Y."/>
            <person name="Kagoshima H."/>
            <person name="Schijlen E."/>
            <person name="Tajeshwar N."/>
            <person name="Catarino B."/>
            <person name="Hetherington A.J."/>
            <person name="Saltykova A."/>
            <person name="Bonnot C."/>
            <person name="Breuninger H."/>
            <person name="Symeonidi A."/>
            <person name="Radhakrishnan G.V."/>
            <person name="Van Nieuwerburgh F."/>
            <person name="Deforce D."/>
            <person name="Chang C."/>
            <person name="Karol K.G."/>
            <person name="Hedrich R."/>
            <person name="Ulvskov P."/>
            <person name="Glockner G."/>
            <person name="Delwiche C.F."/>
            <person name="Petrasek J."/>
            <person name="Van de Peer Y."/>
            <person name="Friml J."/>
            <person name="Beilby M."/>
            <person name="Dolan L."/>
            <person name="Kohara Y."/>
            <person name="Sugano S."/>
            <person name="Fujiyama A."/>
            <person name="Delaux P.-M."/>
            <person name="Quint M."/>
            <person name="TheiBen G."/>
            <person name="Hagemann M."/>
            <person name="Harholt J."/>
            <person name="Dunand C."/>
            <person name="Zachgo S."/>
            <person name="Langdale J."/>
            <person name="Maumus F."/>
            <person name="Straeten D.V.D."/>
            <person name="Gould S.B."/>
            <person name="Rensing S.A."/>
        </authorList>
    </citation>
    <scope>NUCLEOTIDE SEQUENCE [LARGE SCALE GENOMIC DNA]</scope>
    <source>
        <strain evidence="2 3">S276</strain>
    </source>
</reference>
<keyword evidence="3" id="KW-1185">Reference proteome</keyword>
<keyword evidence="1" id="KW-1133">Transmembrane helix</keyword>
<proteinExistence type="predicted"/>
<comment type="caution">
    <text evidence="2">The sequence shown here is derived from an EMBL/GenBank/DDBJ whole genome shotgun (WGS) entry which is preliminary data.</text>
</comment>
<name>A0A388LUG2_CHABU</name>